<organism evidence="2 3">
    <name type="scientific">Xenorhabdus eapokensis</name>
    <dbReference type="NCBI Taxonomy" id="1873482"/>
    <lineage>
        <taxon>Bacteria</taxon>
        <taxon>Pseudomonadati</taxon>
        <taxon>Pseudomonadota</taxon>
        <taxon>Gammaproteobacteria</taxon>
        <taxon>Enterobacterales</taxon>
        <taxon>Morganellaceae</taxon>
        <taxon>Xenorhabdus</taxon>
    </lineage>
</organism>
<proteinExistence type="predicted"/>
<dbReference type="Pfam" id="PF01527">
    <property type="entry name" value="HTH_Tnp_1"/>
    <property type="match status" value="1"/>
</dbReference>
<dbReference type="STRING" id="1873482.Xedl_03576"/>
<accession>A0A1Q5THJ5</accession>
<dbReference type="InterPro" id="IPR010921">
    <property type="entry name" value="Trp_repressor/repl_initiator"/>
</dbReference>
<dbReference type="Proteomes" id="UP000186268">
    <property type="component" value="Unassembled WGS sequence"/>
</dbReference>
<dbReference type="GO" id="GO:0006313">
    <property type="term" value="P:DNA transposition"/>
    <property type="evidence" value="ECO:0007669"/>
    <property type="project" value="InterPro"/>
</dbReference>
<dbReference type="OrthoDB" id="6447993at2"/>
<protein>
    <submittedName>
        <fullName evidence="2">Transposase</fullName>
    </submittedName>
</protein>
<dbReference type="InterPro" id="IPR002514">
    <property type="entry name" value="Transposase_8"/>
</dbReference>
<name>A0A1Q5THJ5_9GAMM</name>
<evidence type="ECO:0000313" key="3">
    <source>
        <dbReference type="Proteomes" id="UP000186268"/>
    </source>
</evidence>
<sequence>MKLKPTKRQYSTEFKLEAVQQIVLHQQRVVDVVRSLGIDSSILGKWVAVGVRKYSHTHQPKFQPMRERKVSLSDQLK</sequence>
<feature type="compositionally biased region" description="Basic and acidic residues" evidence="1">
    <location>
        <begin position="64"/>
        <end position="77"/>
    </location>
</feature>
<dbReference type="RefSeq" id="WP_075968233.1">
    <property type="nucleotide sequence ID" value="NZ_CAWNAG010000156.1"/>
</dbReference>
<gene>
    <name evidence="2" type="ORF">Xedl_03576</name>
</gene>
<dbReference type="GO" id="GO:0004803">
    <property type="term" value="F:transposase activity"/>
    <property type="evidence" value="ECO:0007669"/>
    <property type="project" value="InterPro"/>
</dbReference>
<evidence type="ECO:0000313" key="2">
    <source>
        <dbReference type="EMBL" id="OKO99694.1"/>
    </source>
</evidence>
<keyword evidence="3" id="KW-1185">Reference proteome</keyword>
<dbReference type="AlphaFoldDB" id="A0A1Q5THJ5"/>
<feature type="region of interest" description="Disordered" evidence="1">
    <location>
        <begin position="58"/>
        <end position="77"/>
    </location>
</feature>
<reference evidence="2 3" key="1">
    <citation type="submission" date="2016-09" db="EMBL/GenBank/DDBJ databases">
        <title>Xenorhabdus thuongxuanensis sp. nov. and Xenorhabdus eapokensis sp. nov., isolated from Steinernema species.</title>
        <authorList>
            <person name="Kaempfer P."/>
            <person name="Tobias N.J."/>
            <person name="Phan Ke L."/>
            <person name="Bode H.B."/>
            <person name="Glaeser S.P."/>
        </authorList>
    </citation>
    <scope>NUCLEOTIDE SEQUENCE [LARGE SCALE GENOMIC DNA]</scope>
    <source>
        <strain evidence="2 3">DL20</strain>
    </source>
</reference>
<dbReference type="EMBL" id="MKGQ01000048">
    <property type="protein sequence ID" value="OKO99694.1"/>
    <property type="molecule type" value="Genomic_DNA"/>
</dbReference>
<evidence type="ECO:0000256" key="1">
    <source>
        <dbReference type="SAM" id="MobiDB-lite"/>
    </source>
</evidence>
<comment type="caution">
    <text evidence="2">The sequence shown here is derived from an EMBL/GenBank/DDBJ whole genome shotgun (WGS) entry which is preliminary data.</text>
</comment>
<dbReference type="GO" id="GO:0043565">
    <property type="term" value="F:sequence-specific DNA binding"/>
    <property type="evidence" value="ECO:0007669"/>
    <property type="project" value="InterPro"/>
</dbReference>
<dbReference type="SUPFAM" id="SSF48295">
    <property type="entry name" value="TrpR-like"/>
    <property type="match status" value="1"/>
</dbReference>